<accession>B0S484</accession>
<dbReference type="EMBL" id="AP008972">
    <property type="protein sequence ID" value="BAG09075.1"/>
    <property type="molecule type" value="Genomic_DNA"/>
</dbReference>
<dbReference type="KEGG" id="fma:FMG_P0026"/>
<evidence type="ECO:0000313" key="2">
    <source>
        <dbReference type="Proteomes" id="UP000001319"/>
    </source>
</evidence>
<keyword evidence="1" id="KW-0614">Plasmid</keyword>
<geneLocation type="plasmid" evidence="1 2">
    <name>pFMC</name>
</geneLocation>
<sequence>MQFKTHFKIIYRRLGTSRSYACGLCVRRFICFDLSIRFIAVEGEARSPNFKSC</sequence>
<proteinExistence type="predicted"/>
<reference evidence="1 2" key="1">
    <citation type="journal article" date="2008" name="DNA Res.">
        <title>Complete genome sequence of Finegoldia magna, an anaerobic opportunistic pathogen.</title>
        <authorList>
            <person name="Goto T."/>
            <person name="Yamashita A."/>
            <person name="Hirakawa H."/>
            <person name="Matsutani M."/>
            <person name="Todo K."/>
            <person name="Ohshima K."/>
            <person name="Toh H."/>
            <person name="Miyamoto K."/>
            <person name="Kuhara S."/>
            <person name="Hattori M."/>
            <person name="Shimizu T."/>
            <person name="Akimoto S."/>
        </authorList>
    </citation>
    <scope>NUCLEOTIDE SEQUENCE [LARGE SCALE GENOMIC DNA]</scope>
    <source>
        <strain evidence="2">ATCC 29328 / DSM 20472 / WAL 2508</strain>
        <plasmid evidence="1 2">pFMC</plasmid>
    </source>
</reference>
<gene>
    <name evidence="1" type="ordered locus">FMG_P0026</name>
</gene>
<name>B0S484_FINM2</name>
<evidence type="ECO:0000313" key="1">
    <source>
        <dbReference type="EMBL" id="BAG09075.1"/>
    </source>
</evidence>
<organism evidence="1 2">
    <name type="scientific">Finegoldia magna (strain ATCC 29328 / DSM 20472 / WAL 2508)</name>
    <name type="common">Peptostreptococcus magnus</name>
    <dbReference type="NCBI Taxonomy" id="334413"/>
    <lineage>
        <taxon>Bacteria</taxon>
        <taxon>Bacillati</taxon>
        <taxon>Bacillota</taxon>
        <taxon>Tissierellia</taxon>
        <taxon>Tissierellales</taxon>
        <taxon>Peptoniphilaceae</taxon>
        <taxon>Finegoldia</taxon>
    </lineage>
</organism>
<keyword evidence="2" id="KW-1185">Reference proteome</keyword>
<protein>
    <submittedName>
        <fullName evidence="1">Uncharacterized protein</fullName>
    </submittedName>
</protein>
<dbReference type="AlphaFoldDB" id="B0S484"/>
<dbReference type="Proteomes" id="UP000001319">
    <property type="component" value="Plasmid pFMC"/>
</dbReference>
<dbReference type="HOGENOM" id="CLU_3061766_0_0_9"/>